<organism evidence="8 9">
    <name type="scientific">Agrobacterium rubi</name>
    <dbReference type="NCBI Taxonomy" id="28099"/>
    <lineage>
        <taxon>Bacteria</taxon>
        <taxon>Pseudomonadati</taxon>
        <taxon>Pseudomonadota</taxon>
        <taxon>Alphaproteobacteria</taxon>
        <taxon>Hyphomicrobiales</taxon>
        <taxon>Rhizobiaceae</taxon>
        <taxon>Rhizobium/Agrobacterium group</taxon>
        <taxon>Agrobacterium</taxon>
    </lineage>
</organism>
<evidence type="ECO:0000256" key="7">
    <source>
        <dbReference type="SAM" id="Phobius"/>
    </source>
</evidence>
<dbReference type="CDD" id="cd16429">
    <property type="entry name" value="VirB10"/>
    <property type="match status" value="1"/>
</dbReference>
<feature type="compositionally biased region" description="Polar residues" evidence="6">
    <location>
        <begin position="85"/>
        <end position="95"/>
    </location>
</feature>
<accession>A0ABX2JBI3</accession>
<comment type="similarity">
    <text evidence="2">Belongs to the TrbI/VirB10 family.</text>
</comment>
<dbReference type="InterPro" id="IPR042217">
    <property type="entry name" value="T4SS_VirB10/TrbI"/>
</dbReference>
<comment type="caution">
    <text evidence="8">The sequence shown here is derived from an EMBL/GenBank/DDBJ whole genome shotgun (WGS) entry which is preliminary data.</text>
</comment>
<comment type="subcellular location">
    <subcellularLocation>
        <location evidence="1">Membrane</location>
        <topology evidence="1">Single-pass membrane protein</topology>
    </subcellularLocation>
</comment>
<evidence type="ECO:0000256" key="6">
    <source>
        <dbReference type="SAM" id="MobiDB-lite"/>
    </source>
</evidence>
<evidence type="ECO:0000256" key="1">
    <source>
        <dbReference type="ARBA" id="ARBA00004167"/>
    </source>
</evidence>
<feature type="region of interest" description="Disordered" evidence="6">
    <location>
        <begin position="84"/>
        <end position="125"/>
    </location>
</feature>
<dbReference type="Proteomes" id="UP000822331">
    <property type="component" value="Unassembled WGS sequence"/>
</dbReference>
<dbReference type="RefSeq" id="WP_174003439.1">
    <property type="nucleotide sequence ID" value="NZ_JAAMCN010000019.1"/>
</dbReference>
<dbReference type="InterPro" id="IPR005498">
    <property type="entry name" value="T4SS_VirB10/TraB/TrbI"/>
</dbReference>
<evidence type="ECO:0000313" key="9">
    <source>
        <dbReference type="Proteomes" id="UP000822331"/>
    </source>
</evidence>
<feature type="region of interest" description="Disordered" evidence="6">
    <location>
        <begin position="177"/>
        <end position="198"/>
    </location>
</feature>
<evidence type="ECO:0000256" key="2">
    <source>
        <dbReference type="ARBA" id="ARBA00010265"/>
    </source>
</evidence>
<keyword evidence="5 7" id="KW-0472">Membrane</keyword>
<protein>
    <submittedName>
        <fullName evidence="8">IncP-type conjugal transfer protein TrbI</fullName>
    </submittedName>
</protein>
<evidence type="ECO:0000256" key="5">
    <source>
        <dbReference type="ARBA" id="ARBA00023136"/>
    </source>
</evidence>
<dbReference type="Pfam" id="PF03743">
    <property type="entry name" value="TrbI"/>
    <property type="match status" value="1"/>
</dbReference>
<proteinExistence type="inferred from homology"/>
<dbReference type="EMBL" id="JAAMCP010000015">
    <property type="protein sequence ID" value="NTF39524.1"/>
    <property type="molecule type" value="Genomic_DNA"/>
</dbReference>
<evidence type="ECO:0000256" key="3">
    <source>
        <dbReference type="ARBA" id="ARBA00022692"/>
    </source>
</evidence>
<keyword evidence="9" id="KW-1185">Reference proteome</keyword>
<feature type="compositionally biased region" description="Low complexity" evidence="6">
    <location>
        <begin position="189"/>
        <end position="198"/>
    </location>
</feature>
<feature type="compositionally biased region" description="Basic and acidic residues" evidence="6">
    <location>
        <begin position="177"/>
        <end position="188"/>
    </location>
</feature>
<dbReference type="Gene3D" id="2.40.128.260">
    <property type="entry name" value="Type IV secretion system, VirB10/TraB/TrbI"/>
    <property type="match status" value="1"/>
</dbReference>
<feature type="transmembrane region" description="Helical" evidence="7">
    <location>
        <begin position="25"/>
        <end position="46"/>
    </location>
</feature>
<sequence>MVQSLNLGGAPNSQAPSTIRRINRLPIIVIVVLAVAFLGVIFYGLASRGLYFGKDSGPETSSGNPASTFADQIKRGVTDGIIGEPQQQTSFQPTPVETKPADEKANNPFTPPPGQREVQQRGQELEAEGVWRARLQREHQEQFLREQQRQRMARLQANNAAYDAPLAIDRGKLDGRAETHDATADTKARAATTSTNTASGPDLYAAALRAGLGGQNVDPNAQGAKEDFFNADLKELGYLPNRVVPQQSPFELKRGSVIPATLITGINSDLPGRITAQVSQSVYDSATGHRLLIPQGTKLFGRYDSKVSFGQKRVLVVWTDIIFPNGSTLQIGGMSGTDAQGYGGFSDKVNNHYLKTFGSAVLIALIGTGIDMAVPESSTLATQDTASDATRRNFAETFGRVADHTIQRNMDVQPTLEIRPGYKFNVVVDQDIVFPSDYNSRR</sequence>
<keyword evidence="4 7" id="KW-1133">Transmembrane helix</keyword>
<gene>
    <name evidence="8" type="primary">trbI</name>
    <name evidence="8" type="ORF">G6L72_22740</name>
</gene>
<reference evidence="8 9" key="1">
    <citation type="journal article" date="2020" name="Science">
        <title>Unexpected conservation and global transmission of agrobacterial virulence plasmids.</title>
        <authorList>
            <person name="Weisberg A.J."/>
            <person name="Davis E.W. 2nd"/>
            <person name="Tabima J."/>
            <person name="Belcher M.S."/>
            <person name="Miller M."/>
            <person name="Kuo C.H."/>
            <person name="Loper J.E."/>
            <person name="Grunwald N.J."/>
            <person name="Putnam M.L."/>
            <person name="Chang J.H."/>
        </authorList>
    </citation>
    <scope>NUCLEOTIDE SEQUENCE [LARGE SCALE GENOMIC DNA]</scope>
    <source>
        <strain evidence="8 9">A19/93</strain>
    </source>
</reference>
<dbReference type="NCBIfam" id="NF010405">
    <property type="entry name" value="PRK13831.1"/>
    <property type="match status" value="1"/>
</dbReference>
<evidence type="ECO:0000313" key="8">
    <source>
        <dbReference type="EMBL" id="NTF39524.1"/>
    </source>
</evidence>
<evidence type="ECO:0000256" key="4">
    <source>
        <dbReference type="ARBA" id="ARBA00022989"/>
    </source>
</evidence>
<keyword evidence="3 7" id="KW-0812">Transmembrane</keyword>
<name>A0ABX2JBI3_9HYPH</name>